<comment type="subcellular location">
    <subcellularLocation>
        <location evidence="1">Cell membrane</location>
    </subcellularLocation>
</comment>
<evidence type="ECO:0000313" key="6">
    <source>
        <dbReference type="Proteomes" id="UP000000493"/>
    </source>
</evidence>
<dbReference type="PROSITE" id="PS51257">
    <property type="entry name" value="PROKAR_LIPOPROTEIN"/>
    <property type="match status" value="1"/>
</dbReference>
<evidence type="ECO:0000256" key="2">
    <source>
        <dbReference type="ARBA" id="ARBA00009852"/>
    </source>
</evidence>
<dbReference type="EMBL" id="CP002859">
    <property type="protein sequence ID" value="AEI48824.1"/>
    <property type="molecule type" value="Genomic_DNA"/>
</dbReference>
<keyword evidence="4" id="KW-0472">Membrane</keyword>
<gene>
    <name evidence="5" type="ordered locus">Runsl_2416</name>
</gene>
<dbReference type="GO" id="GO:0005886">
    <property type="term" value="C:plasma membrane"/>
    <property type="evidence" value="ECO:0007669"/>
    <property type="project" value="UniProtKB-SubCell"/>
</dbReference>
<dbReference type="InterPro" id="IPR009722">
    <property type="entry name" value="YjiK/CarP"/>
</dbReference>
<dbReference type="Proteomes" id="UP000000493">
    <property type="component" value="Chromosome"/>
</dbReference>
<evidence type="ECO:0000313" key="5">
    <source>
        <dbReference type="EMBL" id="AEI48824.1"/>
    </source>
</evidence>
<keyword evidence="3" id="KW-1003">Cell membrane</keyword>
<evidence type="ECO:0000256" key="1">
    <source>
        <dbReference type="ARBA" id="ARBA00004236"/>
    </source>
</evidence>
<name>A0A7U4E644_RUNSL</name>
<reference evidence="5 6" key="2">
    <citation type="journal article" date="2012" name="Stand. Genomic Sci.">
        <title>Complete genome sequence of the aquatic bacterium Runella slithyformis type strain (LSU 4(T)).</title>
        <authorList>
            <person name="Copeland A."/>
            <person name="Zhang X."/>
            <person name="Misra M."/>
            <person name="Lapidus A."/>
            <person name="Nolan M."/>
            <person name="Lucas S."/>
            <person name="Deshpande S."/>
            <person name="Cheng J.F."/>
            <person name="Tapia R."/>
            <person name="Goodwin L.A."/>
            <person name="Pitluck S."/>
            <person name="Liolios K."/>
            <person name="Pagani I."/>
            <person name="Ivanova N."/>
            <person name="Mikhailova N."/>
            <person name="Pati A."/>
            <person name="Chen A."/>
            <person name="Palaniappan K."/>
            <person name="Land M."/>
            <person name="Hauser L."/>
            <person name="Pan C."/>
            <person name="Jeffries C.D."/>
            <person name="Detter J.C."/>
            <person name="Brambilla E.M."/>
            <person name="Rohde M."/>
            <person name="Djao O.D."/>
            <person name="Goker M."/>
            <person name="Sikorski J."/>
            <person name="Tindall B.J."/>
            <person name="Woyke T."/>
            <person name="Bristow J."/>
            <person name="Eisen J.A."/>
            <person name="Markowitz V."/>
            <person name="Hugenholtz P."/>
            <person name="Kyrpides N.C."/>
            <person name="Klenk H.P."/>
            <person name="Mavromatis K."/>
        </authorList>
    </citation>
    <scope>NUCLEOTIDE SEQUENCE [LARGE SCALE GENOMIC DNA]</scope>
    <source>
        <strain evidence="6">ATCC 29530 / DSM 19594 / LMG 11500 / NCIMB 11436 / LSU 4</strain>
    </source>
</reference>
<accession>A0A7U4E644</accession>
<dbReference type="Pfam" id="PF06977">
    <property type="entry name" value="SdiA-regulated"/>
    <property type="match status" value="1"/>
</dbReference>
<sequence length="290" mass="32534">MGIVMRVFVILVLLTGILSCNPSEKDEKKKEAASMTTFTYDLAQPAETYTLPKELKEISGIAYYRDNQLLCVQDEEGEVFVYDAAQQKITESHRFGPPGDYEGVEKIDDDIYALRSDGTLFNFKFGNKETREIETGLPGKNDVEGLAYDASTKRLLLAVKEPSKKAVKDDDKVIFSFDLKSRRVFTERELKSKQFDQIGVKGKDWKAFMPSDIAIHPKTREMYLLSSAGHRLIVFTPGGVPIKNMALDPTLFRQPEGICFTPEGTLYISSEGGKKEGYILKFNPMGGIVN</sequence>
<evidence type="ECO:0008006" key="7">
    <source>
        <dbReference type="Google" id="ProtNLM"/>
    </source>
</evidence>
<proteinExistence type="inferred from homology"/>
<dbReference type="InterPro" id="IPR011042">
    <property type="entry name" value="6-blade_b-propeller_TolB-like"/>
</dbReference>
<reference evidence="6" key="1">
    <citation type="submission" date="2011-06" db="EMBL/GenBank/DDBJ databases">
        <title>The complete genome of chromosome of Runella slithyformis DSM 19594.</title>
        <authorList>
            <consortium name="US DOE Joint Genome Institute (JGI-PGF)"/>
            <person name="Lucas S."/>
            <person name="Han J."/>
            <person name="Lapidus A."/>
            <person name="Bruce D."/>
            <person name="Goodwin L."/>
            <person name="Pitluck S."/>
            <person name="Peters L."/>
            <person name="Kyrpides N."/>
            <person name="Mavromatis K."/>
            <person name="Ivanova N."/>
            <person name="Ovchinnikova G."/>
            <person name="Zhang X."/>
            <person name="Misra M."/>
            <person name="Detter J.C."/>
            <person name="Tapia R."/>
            <person name="Han C."/>
            <person name="Land M."/>
            <person name="Hauser L."/>
            <person name="Markowitz V."/>
            <person name="Cheng J.-F."/>
            <person name="Hugenholtz P."/>
            <person name="Woyke T."/>
            <person name="Wu D."/>
            <person name="Tindall B."/>
            <person name="Faehrich R."/>
            <person name="Brambilla E."/>
            <person name="Klenk H.-P."/>
            <person name="Eisen J.A."/>
        </authorList>
    </citation>
    <scope>NUCLEOTIDE SEQUENCE [LARGE SCALE GENOMIC DNA]</scope>
    <source>
        <strain evidence="6">ATCC 29530 / DSM 19594 / LMG 11500 / NCIMB 11436 / LSU 4</strain>
    </source>
</reference>
<dbReference type="Gene3D" id="2.120.10.30">
    <property type="entry name" value="TolB, C-terminal domain"/>
    <property type="match status" value="1"/>
</dbReference>
<protein>
    <recommendedName>
        <fullName evidence="7">SMP-30/Gluconolactonase/LRE-like region domain-containing protein</fullName>
    </recommendedName>
</protein>
<evidence type="ECO:0000256" key="4">
    <source>
        <dbReference type="ARBA" id="ARBA00023136"/>
    </source>
</evidence>
<organism evidence="5 6">
    <name type="scientific">Runella slithyformis (strain ATCC 29530 / DSM 19594 / LMG 11500 / NCIMB 11436 / LSU 4)</name>
    <dbReference type="NCBI Taxonomy" id="761193"/>
    <lineage>
        <taxon>Bacteria</taxon>
        <taxon>Pseudomonadati</taxon>
        <taxon>Bacteroidota</taxon>
        <taxon>Cytophagia</taxon>
        <taxon>Cytophagales</taxon>
        <taxon>Spirosomataceae</taxon>
        <taxon>Runella</taxon>
    </lineage>
</organism>
<dbReference type="AlphaFoldDB" id="A0A7U4E644"/>
<dbReference type="SUPFAM" id="SSF75011">
    <property type="entry name" value="3-carboxy-cis,cis-mucoante lactonizing enzyme"/>
    <property type="match status" value="1"/>
</dbReference>
<dbReference type="KEGG" id="rsi:Runsl_2416"/>
<keyword evidence="6" id="KW-1185">Reference proteome</keyword>
<evidence type="ECO:0000256" key="3">
    <source>
        <dbReference type="ARBA" id="ARBA00022475"/>
    </source>
</evidence>
<comment type="similarity">
    <text evidence="2">Belongs to the YjiK family.</text>
</comment>